<gene>
    <name evidence="5" type="ORF">C0J50_8828</name>
</gene>
<sequence>CTASGFNFGGYYMSWIRQAPGKGLEWVATMHPTGSTYYSNAVKGRFTISRDNSKMQVYLHMNSVRTEDTAVYYLELTQVSSVMLKPGDSLTLSCKVSGYSVTDNNHATAWIRHPAGKTLEWINYIWGGGGITQKENLKSKFVKGRFTISRDNSKMQVYLQMNSVRTEDTAVYYCARDTQNHRLSQSDSGEFSTAFSSTMIFKLLLLLAASSWQSLESIPSHAVLSNPGGTLSLSCKAEGYNFGSYGMHWIRQPRGKPLQWIGRINTNTGETFYSKSLEGRIEITKDNSKSMSYLKLSGLIVEDTAVYYCAR</sequence>
<evidence type="ECO:0000259" key="4">
    <source>
        <dbReference type="PROSITE" id="PS50835"/>
    </source>
</evidence>
<evidence type="ECO:0000256" key="3">
    <source>
        <dbReference type="ARBA" id="ARBA00043265"/>
    </source>
</evidence>
<reference evidence="5" key="1">
    <citation type="submission" date="2018-07" db="EMBL/GenBank/DDBJ databases">
        <title>Comparative genomics of catfishes provides insights into carnivory and benthic adaptation.</title>
        <authorList>
            <person name="Zhang Y."/>
            <person name="Wang D."/>
            <person name="Peng Z."/>
            <person name="Zheng S."/>
            <person name="Shao F."/>
            <person name="Tao W."/>
        </authorList>
    </citation>
    <scope>NUCLEOTIDE SEQUENCE</scope>
    <source>
        <strain evidence="5">Chongqing</strain>
    </source>
</reference>
<feature type="domain" description="Ig-like" evidence="4">
    <location>
        <begin position="69"/>
        <end position="184"/>
    </location>
</feature>
<protein>
    <recommendedName>
        <fullName evidence="4">Ig-like domain-containing protein</fullName>
    </recommendedName>
</protein>
<dbReference type="InterPro" id="IPR013783">
    <property type="entry name" value="Ig-like_fold"/>
</dbReference>
<keyword evidence="3" id="KW-1280">Immunoglobulin</keyword>
<evidence type="ECO:0000256" key="1">
    <source>
        <dbReference type="ARBA" id="ARBA00022859"/>
    </source>
</evidence>
<dbReference type="GO" id="GO:0019814">
    <property type="term" value="C:immunoglobulin complex"/>
    <property type="evidence" value="ECO:0007669"/>
    <property type="project" value="UniProtKB-KW"/>
</dbReference>
<dbReference type="GO" id="GO:0005576">
    <property type="term" value="C:extracellular region"/>
    <property type="evidence" value="ECO:0007669"/>
    <property type="project" value="UniProtKB-ARBA"/>
</dbReference>
<dbReference type="PROSITE" id="PS50835">
    <property type="entry name" value="IG_LIKE"/>
    <property type="match status" value="2"/>
</dbReference>
<dbReference type="AlphaFoldDB" id="A0AAD5AFX2"/>
<name>A0AAD5AFX2_SILAS</name>
<dbReference type="InterPro" id="IPR007110">
    <property type="entry name" value="Ig-like_dom"/>
</dbReference>
<feature type="non-terminal residue" evidence="5">
    <location>
        <position position="311"/>
    </location>
</feature>
<dbReference type="InterPro" id="IPR036179">
    <property type="entry name" value="Ig-like_dom_sf"/>
</dbReference>
<dbReference type="SMART" id="SM00406">
    <property type="entry name" value="IGv"/>
    <property type="match status" value="3"/>
</dbReference>
<keyword evidence="1" id="KW-0391">Immunity</keyword>
<accession>A0AAD5AFX2</accession>
<dbReference type="EMBL" id="MU555755">
    <property type="protein sequence ID" value="KAI5615200.1"/>
    <property type="molecule type" value="Genomic_DNA"/>
</dbReference>
<evidence type="ECO:0000313" key="5">
    <source>
        <dbReference type="EMBL" id="KAI5615200.1"/>
    </source>
</evidence>
<keyword evidence="2" id="KW-1064">Adaptive immunity</keyword>
<organism evidence="5 6">
    <name type="scientific">Silurus asotus</name>
    <name type="common">Amur catfish</name>
    <name type="synonym">Parasilurus asotus</name>
    <dbReference type="NCBI Taxonomy" id="30991"/>
    <lineage>
        <taxon>Eukaryota</taxon>
        <taxon>Metazoa</taxon>
        <taxon>Chordata</taxon>
        <taxon>Craniata</taxon>
        <taxon>Vertebrata</taxon>
        <taxon>Euteleostomi</taxon>
        <taxon>Actinopterygii</taxon>
        <taxon>Neopterygii</taxon>
        <taxon>Teleostei</taxon>
        <taxon>Ostariophysi</taxon>
        <taxon>Siluriformes</taxon>
        <taxon>Siluridae</taxon>
        <taxon>Silurus</taxon>
    </lineage>
</organism>
<comment type="caution">
    <text evidence="5">The sequence shown here is derived from an EMBL/GenBank/DDBJ whole genome shotgun (WGS) entry which is preliminary data.</text>
</comment>
<dbReference type="InterPro" id="IPR003599">
    <property type="entry name" value="Ig_sub"/>
</dbReference>
<dbReference type="SUPFAM" id="SSF48726">
    <property type="entry name" value="Immunoglobulin"/>
    <property type="match status" value="3"/>
</dbReference>
<evidence type="ECO:0000313" key="6">
    <source>
        <dbReference type="Proteomes" id="UP001205998"/>
    </source>
</evidence>
<dbReference type="InterPro" id="IPR050199">
    <property type="entry name" value="IgHV"/>
</dbReference>
<dbReference type="InterPro" id="IPR013106">
    <property type="entry name" value="Ig_V-set"/>
</dbReference>
<feature type="domain" description="Ig-like" evidence="4">
    <location>
        <begin position="213"/>
        <end position="311"/>
    </location>
</feature>
<keyword evidence="6" id="KW-1185">Reference proteome</keyword>
<feature type="non-terminal residue" evidence="5">
    <location>
        <position position="1"/>
    </location>
</feature>
<evidence type="ECO:0000256" key="2">
    <source>
        <dbReference type="ARBA" id="ARBA00023130"/>
    </source>
</evidence>
<dbReference type="SMART" id="SM00409">
    <property type="entry name" value="IG"/>
    <property type="match status" value="2"/>
</dbReference>
<dbReference type="GO" id="GO:0002250">
    <property type="term" value="P:adaptive immune response"/>
    <property type="evidence" value="ECO:0007669"/>
    <property type="project" value="UniProtKB-KW"/>
</dbReference>
<proteinExistence type="predicted"/>
<dbReference type="Gene3D" id="2.60.40.10">
    <property type="entry name" value="Immunoglobulins"/>
    <property type="match status" value="3"/>
</dbReference>
<dbReference type="Pfam" id="PF07686">
    <property type="entry name" value="V-set"/>
    <property type="match status" value="3"/>
</dbReference>
<dbReference type="Proteomes" id="UP001205998">
    <property type="component" value="Unassembled WGS sequence"/>
</dbReference>
<dbReference type="PANTHER" id="PTHR23266">
    <property type="entry name" value="IMMUNOGLOBULIN HEAVY CHAIN"/>
    <property type="match status" value="1"/>
</dbReference>